<organism evidence="4 5">
    <name type="scientific">Dolichospermum compactum NIES-806</name>
    <dbReference type="NCBI Taxonomy" id="1973481"/>
    <lineage>
        <taxon>Bacteria</taxon>
        <taxon>Bacillati</taxon>
        <taxon>Cyanobacteriota</taxon>
        <taxon>Cyanophyceae</taxon>
        <taxon>Nostocales</taxon>
        <taxon>Aphanizomenonaceae</taxon>
        <taxon>Dolichospermum</taxon>
        <taxon>Dolichospermum compactum</taxon>
    </lineage>
</organism>
<evidence type="ECO:0000313" key="5">
    <source>
        <dbReference type="Proteomes" id="UP000218702"/>
    </source>
</evidence>
<proteinExistence type="predicted"/>
<dbReference type="OrthoDB" id="3405531at2"/>
<accession>A0A1Z4UZD6</accession>
<dbReference type="PANTHER" id="PTHR14187:SF5">
    <property type="entry name" value="HEAT SHOCK 70 KDA PROTEIN 12A"/>
    <property type="match status" value="1"/>
</dbReference>
<dbReference type="AlphaFoldDB" id="A0A1Z4UZD6"/>
<dbReference type="PANTHER" id="PTHR14187">
    <property type="entry name" value="ALPHA KINASE/ELONGATION FACTOR 2 KINASE"/>
    <property type="match status" value="1"/>
</dbReference>
<dbReference type="KEGG" id="dcm:NIES806_08180"/>
<dbReference type="Gene3D" id="3.90.640.10">
    <property type="entry name" value="Actin, Chain A, domain 4"/>
    <property type="match status" value="1"/>
</dbReference>
<dbReference type="Gene3D" id="3.30.420.40">
    <property type="match status" value="2"/>
</dbReference>
<dbReference type="EMBL" id="AP018316">
    <property type="protein sequence ID" value="BAZ84627.1"/>
    <property type="molecule type" value="Genomic_DNA"/>
</dbReference>
<keyword evidence="2" id="KW-0067">ATP-binding</keyword>
<name>A0A1Z4UZD6_9CYAN</name>
<evidence type="ECO:0000256" key="1">
    <source>
        <dbReference type="ARBA" id="ARBA00022741"/>
    </source>
</evidence>
<evidence type="ECO:0008006" key="6">
    <source>
        <dbReference type="Google" id="ProtNLM"/>
    </source>
</evidence>
<gene>
    <name evidence="4" type="ORF">NIES806_08180</name>
</gene>
<evidence type="ECO:0000256" key="3">
    <source>
        <dbReference type="ARBA" id="ARBA00023186"/>
    </source>
</evidence>
<dbReference type="GO" id="GO:0140662">
    <property type="term" value="F:ATP-dependent protein folding chaperone"/>
    <property type="evidence" value="ECO:0007669"/>
    <property type="project" value="InterPro"/>
</dbReference>
<evidence type="ECO:0000256" key="2">
    <source>
        <dbReference type="ARBA" id="ARBA00022840"/>
    </source>
</evidence>
<keyword evidence="3" id="KW-0143">Chaperone</keyword>
<dbReference type="CDD" id="cd10229">
    <property type="entry name" value="ASKHA_NBD_HSP70_HSPA12"/>
    <property type="match status" value="1"/>
</dbReference>
<reference evidence="4 5" key="1">
    <citation type="submission" date="2017-06" db="EMBL/GenBank/DDBJ databases">
        <title>Genome sequencing of cyanobaciteial culture collection at National Institute for Environmental Studies (NIES).</title>
        <authorList>
            <person name="Hirose Y."/>
            <person name="Shimura Y."/>
            <person name="Fujisawa T."/>
            <person name="Nakamura Y."/>
            <person name="Kawachi M."/>
        </authorList>
    </citation>
    <scope>NUCLEOTIDE SEQUENCE [LARGE SCALE GENOMIC DNA]</scope>
    <source>
        <strain evidence="4 5">NIES-806</strain>
    </source>
</reference>
<dbReference type="SUPFAM" id="SSF53067">
    <property type="entry name" value="Actin-like ATPase domain"/>
    <property type="match status" value="2"/>
</dbReference>
<dbReference type="InterPro" id="IPR043129">
    <property type="entry name" value="ATPase_NBD"/>
</dbReference>
<keyword evidence="1" id="KW-0547">Nucleotide-binding</keyword>
<sequence>MTLDSKKIKVVAAIDFGTSRSGYAYAFKDDKRVIGRYEWDKQPFPYIKTLTQSLYNGDRKLETWGYAALSRLAELRQAKNAKDYSFFPTFKMALRESRKRTDEGPIATANNGQEFPVINLVADYLRQLGGLLRKELDNATSGELKDHEILWCLTIPAIWKDEEKSFMRRAAIKAGLITDSDDDRERLLLVLEPEAAAIYCQEKDQAELEAGNRFMVIDCGGGTVDITVHEVSPHGGLDEATEGSGGAYGSTCVDKEFREYLVTKLTAQALMRYEEEDPVGWLELMANWERKKCDFDPTTTATTYFEIPNRLYKILSKDHPQVLEQLADEQEGDDEKVHLSKETMQGFFEPVLDGLVRKVKEQFVRLDDRGCDILYVVGGFSTSPVLRQRIQKEFGSWIKVVMPSDPGAAIVQGAASFGINPESIRSRRSHLTYGCQSCQPFDEKYDCNQKSNRQYLEDQGDWHIFNRFRSFVLAGESVGVNEVVTHSFYPVTADQTVINFKFYATRKQNPRYVDESEIEELGELDVDISSTVGTRDRPVEVSMNFGKTEIAVTAIDIKTGKTYNTALRFSSTYSIE</sequence>
<keyword evidence="5" id="KW-1185">Reference proteome</keyword>
<dbReference type="GO" id="GO:0005524">
    <property type="term" value="F:ATP binding"/>
    <property type="evidence" value="ECO:0007669"/>
    <property type="project" value="UniProtKB-KW"/>
</dbReference>
<dbReference type="RefSeq" id="WP_096664349.1">
    <property type="nucleotide sequence ID" value="NZ_AP018316.1"/>
</dbReference>
<dbReference type="Proteomes" id="UP000218702">
    <property type="component" value="Chromosome"/>
</dbReference>
<evidence type="ECO:0000313" key="4">
    <source>
        <dbReference type="EMBL" id="BAZ84627.1"/>
    </source>
</evidence>
<dbReference type="Pfam" id="PF00012">
    <property type="entry name" value="HSP70"/>
    <property type="match status" value="1"/>
</dbReference>
<protein>
    <recommendedName>
        <fullName evidence="6">Heat shock protein 70</fullName>
    </recommendedName>
</protein>
<dbReference type="InterPro" id="IPR013126">
    <property type="entry name" value="Hsp_70_fam"/>
</dbReference>